<reference evidence="1" key="1">
    <citation type="submission" date="2023-06" db="EMBL/GenBank/DDBJ databases">
        <title>Draft Genome Sequences of Representative Paenibacillus Polymyxa, Bacillus cereus, Fictibacillus sp., and Brevibacillus agri Strains Isolated from Amazonian Dark Earth.</title>
        <authorList>
            <person name="Pellegrinetti T.A."/>
            <person name="Cunha I.C.M."/>
            <person name="Chaves M.G."/>
            <person name="Freitas A.S."/>
            <person name="Silva A.V.R."/>
            <person name="Tsai S.M."/>
            <person name="Mendes L.W."/>
        </authorList>
    </citation>
    <scope>NUCLEOTIDE SEQUENCE</scope>
    <source>
        <strain evidence="1">CENA-BCM004</strain>
    </source>
</reference>
<evidence type="ECO:0000313" key="1">
    <source>
        <dbReference type="EMBL" id="MDN4073068.1"/>
    </source>
</evidence>
<comment type="caution">
    <text evidence="1">The sequence shown here is derived from an EMBL/GenBank/DDBJ whole genome shotgun (WGS) entry which is preliminary data.</text>
</comment>
<gene>
    <name evidence="1" type="ORF">QYF49_08580</name>
</gene>
<evidence type="ECO:0000313" key="2">
    <source>
        <dbReference type="Proteomes" id="UP001168694"/>
    </source>
</evidence>
<name>A0ABT8E579_9BACL</name>
<keyword evidence="2" id="KW-1185">Reference proteome</keyword>
<dbReference type="EMBL" id="JAUHLN010000002">
    <property type="protein sequence ID" value="MDN4073068.1"/>
    <property type="molecule type" value="Genomic_DNA"/>
</dbReference>
<accession>A0ABT8E579</accession>
<sequence>MLAAASSSVVVGASPIPGSDIFPITGIQVGLLVRLATLYEKPITKDRTKELTIASLTEMLEKVYLGKL</sequence>
<dbReference type="Proteomes" id="UP001168694">
    <property type="component" value="Unassembled WGS sequence"/>
</dbReference>
<proteinExistence type="predicted"/>
<protein>
    <submittedName>
        <fullName evidence="1">Uncharacterized protein</fullName>
    </submittedName>
</protein>
<organism evidence="1 2">
    <name type="scientific">Fictibacillus terranigra</name>
    <dbReference type="NCBI Taxonomy" id="3058424"/>
    <lineage>
        <taxon>Bacteria</taxon>
        <taxon>Bacillati</taxon>
        <taxon>Bacillota</taxon>
        <taxon>Bacilli</taxon>
        <taxon>Bacillales</taxon>
        <taxon>Fictibacillaceae</taxon>
        <taxon>Fictibacillus</taxon>
    </lineage>
</organism>